<protein>
    <submittedName>
        <fullName evidence="2">Aminopeptidase P family protein</fullName>
    </submittedName>
</protein>
<dbReference type="PANTHER" id="PTHR46112">
    <property type="entry name" value="AMINOPEPTIDASE"/>
    <property type="match status" value="1"/>
</dbReference>
<evidence type="ECO:0000259" key="1">
    <source>
        <dbReference type="Pfam" id="PF00557"/>
    </source>
</evidence>
<dbReference type="InterPro" id="IPR029149">
    <property type="entry name" value="Creatin/AminoP/Spt16_N"/>
</dbReference>
<keyword evidence="2" id="KW-0645">Protease</keyword>
<gene>
    <name evidence="2" type="ORF">HKW67_01265</name>
</gene>
<evidence type="ECO:0000313" key="2">
    <source>
        <dbReference type="EMBL" id="QJR34241.1"/>
    </source>
</evidence>
<dbReference type="SUPFAM" id="SSF55920">
    <property type="entry name" value="Creatinase/aminopeptidase"/>
    <property type="match status" value="1"/>
</dbReference>
<organism evidence="2 3">
    <name type="scientific">Gemmatimonas groenlandica</name>
    <dbReference type="NCBI Taxonomy" id="2732249"/>
    <lineage>
        <taxon>Bacteria</taxon>
        <taxon>Pseudomonadati</taxon>
        <taxon>Gemmatimonadota</taxon>
        <taxon>Gemmatimonadia</taxon>
        <taxon>Gemmatimonadales</taxon>
        <taxon>Gemmatimonadaceae</taxon>
        <taxon>Gemmatimonas</taxon>
    </lineage>
</organism>
<dbReference type="Proteomes" id="UP000500938">
    <property type="component" value="Chromosome"/>
</dbReference>
<dbReference type="InterPro" id="IPR050659">
    <property type="entry name" value="Peptidase_M24B"/>
</dbReference>
<dbReference type="SUPFAM" id="SSF53092">
    <property type="entry name" value="Creatinase/prolidase N-terminal domain"/>
    <property type="match status" value="1"/>
</dbReference>
<reference evidence="2 3" key="1">
    <citation type="submission" date="2020-05" db="EMBL/GenBank/DDBJ databases">
        <title>Complete genome sequence of Gemmatimonas greenlandica TET16.</title>
        <authorList>
            <person name="Zeng Y."/>
        </authorList>
    </citation>
    <scope>NUCLEOTIDE SEQUENCE [LARGE SCALE GENOMIC DNA]</scope>
    <source>
        <strain evidence="2 3">TET16</strain>
    </source>
</reference>
<dbReference type="EMBL" id="CP053085">
    <property type="protein sequence ID" value="QJR34241.1"/>
    <property type="molecule type" value="Genomic_DNA"/>
</dbReference>
<name>A0A6M4IPP2_9BACT</name>
<dbReference type="RefSeq" id="WP_171223667.1">
    <property type="nucleotide sequence ID" value="NZ_CP053085.1"/>
</dbReference>
<dbReference type="InterPro" id="IPR000994">
    <property type="entry name" value="Pept_M24"/>
</dbReference>
<dbReference type="Pfam" id="PF00557">
    <property type="entry name" value="Peptidase_M24"/>
    <property type="match status" value="1"/>
</dbReference>
<dbReference type="PANTHER" id="PTHR46112:SF3">
    <property type="entry name" value="AMINOPEPTIDASE YPDF"/>
    <property type="match status" value="1"/>
</dbReference>
<evidence type="ECO:0000313" key="3">
    <source>
        <dbReference type="Proteomes" id="UP000500938"/>
    </source>
</evidence>
<keyword evidence="3" id="KW-1185">Reference proteome</keyword>
<accession>A0A6M4IPP2</accession>
<keyword evidence="2" id="KW-0378">Hydrolase</keyword>
<proteinExistence type="predicted"/>
<sequence length="393" mass="42589">MLTPEMLPRLQQLLADADLDGWLLYDFRGTNAIASGLLGFDGLVSRRVFALIPREGLPIGIAHAIEPGPWAQWPKAWPLRTYSGWRALESEVASLVQGKRVAMEYSPGDAIPYLDRVPAGVLEMVRAAGATVVCSGDLVSQIYATWTPDQLLSHERAAERIMHIAHGAIAYAGDMVALGTPVAEHELQARILEAFERAGLETHHGPDVAASENAANPHYMPSAASPRLIQRGDTLLIDLWAREKNGGVYADQTWMASMGAPTERVVTVWEAVRDARDAALSLLQSRITAGLPVRGGEADDAARAVIEARGFGPQFWHRTGHSIDSRELHGSGPQIDNLESRDDRLLIPGVGFSIEPGIYLPGELGVRSEVNAYVAEDSLLVTPGDVQRDLIVV</sequence>
<dbReference type="InterPro" id="IPR036005">
    <property type="entry name" value="Creatinase/aminopeptidase-like"/>
</dbReference>
<dbReference type="KEGG" id="ggr:HKW67_01265"/>
<feature type="domain" description="Peptidase M24" evidence="1">
    <location>
        <begin position="161"/>
        <end position="375"/>
    </location>
</feature>
<keyword evidence="2" id="KW-0031">Aminopeptidase</keyword>
<dbReference type="Gene3D" id="3.90.230.10">
    <property type="entry name" value="Creatinase/methionine aminopeptidase superfamily"/>
    <property type="match status" value="1"/>
</dbReference>
<dbReference type="AlphaFoldDB" id="A0A6M4IPP2"/>
<dbReference type="GO" id="GO:0004177">
    <property type="term" value="F:aminopeptidase activity"/>
    <property type="evidence" value="ECO:0007669"/>
    <property type="project" value="UniProtKB-KW"/>
</dbReference>